<keyword evidence="2" id="KW-1185">Reference proteome</keyword>
<dbReference type="EMBL" id="JAUOQO010000002">
    <property type="protein sequence ID" value="MDO6573186.1"/>
    <property type="molecule type" value="Genomic_DNA"/>
</dbReference>
<evidence type="ECO:0000313" key="1">
    <source>
        <dbReference type="EMBL" id="MDO6573186.1"/>
    </source>
</evidence>
<dbReference type="AlphaFoldDB" id="A0AAW7YLY0"/>
<organism evidence="1 2">
    <name type="scientific">Staphylococcus pasteuri_A</name>
    <dbReference type="NCBI Taxonomy" id="3062664"/>
    <lineage>
        <taxon>Bacteria</taxon>
        <taxon>Bacillati</taxon>
        <taxon>Bacillota</taxon>
        <taxon>Bacilli</taxon>
        <taxon>Bacillales</taxon>
        <taxon>Staphylococcaceae</taxon>
        <taxon>Staphylococcus</taxon>
    </lineage>
</organism>
<protein>
    <submittedName>
        <fullName evidence="1">DUF2922 domain-containing protein</fullName>
    </submittedName>
</protein>
<proteinExistence type="predicted"/>
<accession>A0AAW7YLY0</accession>
<dbReference type="Pfam" id="PF11148">
    <property type="entry name" value="DUF2922"/>
    <property type="match status" value="1"/>
</dbReference>
<dbReference type="InterPro" id="IPR021321">
    <property type="entry name" value="DUF2922"/>
</dbReference>
<reference evidence="1" key="1">
    <citation type="submission" date="2023-07" db="EMBL/GenBank/DDBJ databases">
        <title>Genome content predicts the carbon catabolic preferences of heterotrophic bacteria.</title>
        <authorList>
            <person name="Gralka M."/>
        </authorList>
    </citation>
    <scope>NUCLEOTIDE SEQUENCE</scope>
    <source>
        <strain evidence="1">E2R20</strain>
    </source>
</reference>
<gene>
    <name evidence="1" type="ORF">Q4528_03340</name>
</gene>
<dbReference type="RefSeq" id="WP_046466410.1">
    <property type="nucleotide sequence ID" value="NZ_JAUOQO010000002.1"/>
</dbReference>
<evidence type="ECO:0000313" key="2">
    <source>
        <dbReference type="Proteomes" id="UP001170310"/>
    </source>
</evidence>
<sequence>MKTTLDLIFKNQLDKPVKLQIPENDSSITEQIAKECMKQLLKLDILKSTEGPINKIYAAYIVTKNTQILFENK</sequence>
<name>A0AAW7YLY0_9STAP</name>
<dbReference type="Proteomes" id="UP001170310">
    <property type="component" value="Unassembled WGS sequence"/>
</dbReference>
<comment type="caution">
    <text evidence="1">The sequence shown here is derived from an EMBL/GenBank/DDBJ whole genome shotgun (WGS) entry which is preliminary data.</text>
</comment>